<name>A0ABU8B2D6_9BRAD</name>
<evidence type="ECO:0000313" key="3">
    <source>
        <dbReference type="Proteomes" id="UP001364224"/>
    </source>
</evidence>
<keyword evidence="3" id="KW-1185">Reference proteome</keyword>
<accession>A0ABU8B2D6</accession>
<dbReference type="Proteomes" id="UP001364224">
    <property type="component" value="Unassembled WGS sequence"/>
</dbReference>
<dbReference type="EMBL" id="JAZHRV010000001">
    <property type="protein sequence ID" value="MEH2552704.1"/>
    <property type="molecule type" value="Genomic_DNA"/>
</dbReference>
<feature type="region of interest" description="Disordered" evidence="1">
    <location>
        <begin position="1"/>
        <end position="29"/>
    </location>
</feature>
<protein>
    <submittedName>
        <fullName evidence="2">Uncharacterized protein</fullName>
    </submittedName>
</protein>
<reference evidence="2 3" key="1">
    <citation type="submission" date="2024-02" db="EMBL/GenBank/DDBJ databases">
        <title>Adaptive strategies in a cosmopolitan and abundant soil bacterium.</title>
        <authorList>
            <person name="Carini P."/>
        </authorList>
    </citation>
    <scope>NUCLEOTIDE SEQUENCE [LARGE SCALE GENOMIC DNA]</scope>
    <source>
        <strain evidence="2 3">AZCC 1608</strain>
    </source>
</reference>
<proteinExistence type="predicted"/>
<gene>
    <name evidence="2" type="ORF">V1286_000233</name>
</gene>
<organism evidence="2 3">
    <name type="scientific">Bradyrhizobium algeriense</name>
    <dbReference type="NCBI Taxonomy" id="634784"/>
    <lineage>
        <taxon>Bacteria</taxon>
        <taxon>Pseudomonadati</taxon>
        <taxon>Pseudomonadota</taxon>
        <taxon>Alphaproteobacteria</taxon>
        <taxon>Hyphomicrobiales</taxon>
        <taxon>Nitrobacteraceae</taxon>
        <taxon>Bradyrhizobium</taxon>
    </lineage>
</organism>
<evidence type="ECO:0000313" key="2">
    <source>
        <dbReference type="EMBL" id="MEH2552704.1"/>
    </source>
</evidence>
<sequence>MTILSRIVTPGRRSDDVCDTAQGLKKLTK</sequence>
<comment type="caution">
    <text evidence="2">The sequence shown here is derived from an EMBL/GenBank/DDBJ whole genome shotgun (WGS) entry which is preliminary data.</text>
</comment>
<evidence type="ECO:0000256" key="1">
    <source>
        <dbReference type="SAM" id="MobiDB-lite"/>
    </source>
</evidence>